<dbReference type="Gene3D" id="1.25.40.10">
    <property type="entry name" value="Tetratricopeptide repeat domain"/>
    <property type="match status" value="2"/>
</dbReference>
<evidence type="ECO:0000256" key="1">
    <source>
        <dbReference type="SAM" id="Coils"/>
    </source>
</evidence>
<keyword evidence="4" id="KW-1185">Reference proteome</keyword>
<dbReference type="GO" id="GO:0030695">
    <property type="term" value="F:GTPase regulator activity"/>
    <property type="evidence" value="ECO:0007669"/>
    <property type="project" value="InterPro"/>
</dbReference>
<dbReference type="EMBL" id="CANHGI010000003">
    <property type="protein sequence ID" value="CAI5444147.1"/>
    <property type="molecule type" value="Genomic_DNA"/>
</dbReference>
<dbReference type="InterPro" id="IPR003109">
    <property type="entry name" value="GoLoco_motif"/>
</dbReference>
<reference evidence="3" key="1">
    <citation type="submission" date="2022-11" db="EMBL/GenBank/DDBJ databases">
        <authorList>
            <person name="Kikuchi T."/>
        </authorList>
    </citation>
    <scope>NUCLEOTIDE SEQUENCE</scope>
    <source>
        <strain evidence="3">PS1010</strain>
    </source>
</reference>
<dbReference type="SUPFAM" id="SSF48452">
    <property type="entry name" value="TPR-like"/>
    <property type="match status" value="2"/>
</dbReference>
<comment type="caution">
    <text evidence="3">The sequence shown here is derived from an EMBL/GenBank/DDBJ whole genome shotgun (WGS) entry which is preliminary data.</text>
</comment>
<dbReference type="Proteomes" id="UP001152747">
    <property type="component" value="Unassembled WGS sequence"/>
</dbReference>
<evidence type="ECO:0000313" key="3">
    <source>
        <dbReference type="EMBL" id="CAI5444147.1"/>
    </source>
</evidence>
<feature type="region of interest" description="Disordered" evidence="2">
    <location>
        <begin position="429"/>
        <end position="456"/>
    </location>
</feature>
<feature type="compositionally biased region" description="Low complexity" evidence="2">
    <location>
        <begin position="486"/>
        <end position="500"/>
    </location>
</feature>
<evidence type="ECO:0000256" key="2">
    <source>
        <dbReference type="SAM" id="MobiDB-lite"/>
    </source>
</evidence>
<proteinExistence type="predicted"/>
<feature type="coiled-coil region" evidence="1">
    <location>
        <begin position="276"/>
        <end position="313"/>
    </location>
</feature>
<feature type="region of interest" description="Disordered" evidence="2">
    <location>
        <begin position="486"/>
        <end position="507"/>
    </location>
</feature>
<dbReference type="AlphaFoldDB" id="A0A9P1IJ38"/>
<sequence>MDSTISSFGEKDDLTCIEMLNNALNLAKTGDFPIAFAKLEECLEHGTTNLNLLPTIYMWLGRISNVLGFYEKTFSFYQYEVQLHKVNRDMKQATDGYLRLAAICNKIDRKKRAKKVLKEFVEYAQDENDCVASTIARAHLIDLLLDEAFGKTSEERSGVLEEAQKLLKECADYAIGSELCLEIDRLQAKYTVLTETPKTKNAIEKYQKCLNKSLQLKNYTKVHQIAFEMARFCFKNEILSQIERINCAICYAQKSGDAEEIATFYQVKLAKCFEEIGRFEEAYDVAMEAMQKIEKKNENMKKLLQEVRLIICKALVGMKNLENAVYFLVVASISAVEQKNDENLHIFYEIIDKTMQEIQNPTNICINQRKITIILEQTTTFEVWKMTICEIIEEAKRARELAELAKKEEPEMDLFEMIAKLNGNRMEDQRTVLPPSFAVPRSTSRQSKTSETKKKGKSFAILPGLRIPLQKLQDLKIDKKRLNSLLKSSKSSKMPSKTSLDTSDKESSVFDLASLDSVSLNKENMHN</sequence>
<gene>
    <name evidence="3" type="ORF">CAMP_LOCUS6784</name>
</gene>
<organism evidence="3 4">
    <name type="scientific">Caenorhabditis angaria</name>
    <dbReference type="NCBI Taxonomy" id="860376"/>
    <lineage>
        <taxon>Eukaryota</taxon>
        <taxon>Metazoa</taxon>
        <taxon>Ecdysozoa</taxon>
        <taxon>Nematoda</taxon>
        <taxon>Chromadorea</taxon>
        <taxon>Rhabditida</taxon>
        <taxon>Rhabditina</taxon>
        <taxon>Rhabditomorpha</taxon>
        <taxon>Rhabditoidea</taxon>
        <taxon>Rhabditidae</taxon>
        <taxon>Peloderinae</taxon>
        <taxon>Caenorhabditis</taxon>
    </lineage>
</organism>
<dbReference type="PROSITE" id="PS50877">
    <property type="entry name" value="GOLOCO"/>
    <property type="match status" value="1"/>
</dbReference>
<name>A0A9P1IJ38_9PELO</name>
<evidence type="ECO:0000313" key="4">
    <source>
        <dbReference type="Proteomes" id="UP001152747"/>
    </source>
</evidence>
<keyword evidence="1" id="KW-0175">Coiled coil</keyword>
<accession>A0A9P1IJ38</accession>
<dbReference type="OrthoDB" id="5839175at2759"/>
<dbReference type="InterPro" id="IPR011990">
    <property type="entry name" value="TPR-like_helical_dom_sf"/>
</dbReference>
<protein>
    <submittedName>
        <fullName evidence="3">Uncharacterized protein</fullName>
    </submittedName>
</protein>